<feature type="transmembrane region" description="Helical" evidence="12">
    <location>
        <begin position="141"/>
        <end position="162"/>
    </location>
</feature>
<dbReference type="GO" id="GO:0015031">
    <property type="term" value="P:protein transport"/>
    <property type="evidence" value="ECO:0007669"/>
    <property type="project" value="UniProtKB-KW"/>
</dbReference>
<dbReference type="Pfam" id="PF12911">
    <property type="entry name" value="OppC_N"/>
    <property type="match status" value="1"/>
</dbReference>
<evidence type="ECO:0000256" key="7">
    <source>
        <dbReference type="ARBA" id="ARBA00022927"/>
    </source>
</evidence>
<evidence type="ECO:0000256" key="9">
    <source>
        <dbReference type="ARBA" id="ARBA00023136"/>
    </source>
</evidence>
<dbReference type="InterPro" id="IPR050366">
    <property type="entry name" value="BP-dependent_transpt_permease"/>
</dbReference>
<dbReference type="GO" id="GO:0005886">
    <property type="term" value="C:plasma membrane"/>
    <property type="evidence" value="ECO:0007669"/>
    <property type="project" value="UniProtKB-SubCell"/>
</dbReference>
<feature type="transmembrane region" description="Helical" evidence="12">
    <location>
        <begin position="168"/>
        <end position="188"/>
    </location>
</feature>
<dbReference type="AlphaFoldDB" id="A0AAE4C7E3"/>
<evidence type="ECO:0000256" key="6">
    <source>
        <dbReference type="ARBA" id="ARBA00022856"/>
    </source>
</evidence>
<dbReference type="RefSeq" id="WP_309851511.1">
    <property type="nucleotide sequence ID" value="NZ_BAAAIU010000015.1"/>
</dbReference>
<dbReference type="Gene3D" id="1.10.3720.10">
    <property type="entry name" value="MetI-like"/>
    <property type="match status" value="1"/>
</dbReference>
<feature type="transmembrane region" description="Helical" evidence="12">
    <location>
        <begin position="107"/>
        <end position="129"/>
    </location>
</feature>
<dbReference type="GO" id="GO:0015833">
    <property type="term" value="P:peptide transport"/>
    <property type="evidence" value="ECO:0007669"/>
    <property type="project" value="UniProtKB-KW"/>
</dbReference>
<evidence type="ECO:0000256" key="3">
    <source>
        <dbReference type="ARBA" id="ARBA00022475"/>
    </source>
</evidence>
<proteinExistence type="inferred from homology"/>
<feature type="domain" description="ABC transmembrane type-1" evidence="13">
    <location>
        <begin position="109"/>
        <end position="295"/>
    </location>
</feature>
<dbReference type="Pfam" id="PF00528">
    <property type="entry name" value="BPD_transp_1"/>
    <property type="match status" value="1"/>
</dbReference>
<keyword evidence="9 12" id="KW-0472">Membrane</keyword>
<evidence type="ECO:0000256" key="12">
    <source>
        <dbReference type="RuleBase" id="RU363032"/>
    </source>
</evidence>
<feature type="transmembrane region" description="Helical" evidence="12">
    <location>
        <begin position="272"/>
        <end position="294"/>
    </location>
</feature>
<gene>
    <name evidence="14" type="ORF">J2S35_001404</name>
</gene>
<dbReference type="InterPro" id="IPR025966">
    <property type="entry name" value="OppC_N"/>
</dbReference>
<protein>
    <recommendedName>
        <fullName evidence="11">Oligopeptide transport system permease protein OppC</fullName>
    </recommendedName>
</protein>
<dbReference type="InterPro" id="IPR035906">
    <property type="entry name" value="MetI-like_sf"/>
</dbReference>
<accession>A0AAE4C7E3</accession>
<name>A0AAE4C7E3_9MICC</name>
<evidence type="ECO:0000313" key="15">
    <source>
        <dbReference type="Proteomes" id="UP001247307"/>
    </source>
</evidence>
<evidence type="ECO:0000256" key="1">
    <source>
        <dbReference type="ARBA" id="ARBA00004429"/>
    </source>
</evidence>
<keyword evidence="8 12" id="KW-1133">Transmembrane helix</keyword>
<feature type="transmembrane region" description="Helical" evidence="12">
    <location>
        <begin position="43"/>
        <end position="65"/>
    </location>
</feature>
<dbReference type="PROSITE" id="PS50928">
    <property type="entry name" value="ABC_TM1"/>
    <property type="match status" value="1"/>
</dbReference>
<feature type="transmembrane region" description="Helical" evidence="12">
    <location>
        <begin position="227"/>
        <end position="252"/>
    </location>
</feature>
<reference evidence="14" key="1">
    <citation type="submission" date="2023-07" db="EMBL/GenBank/DDBJ databases">
        <title>Sequencing the genomes of 1000 actinobacteria strains.</title>
        <authorList>
            <person name="Klenk H.-P."/>
        </authorList>
    </citation>
    <scope>NUCLEOTIDE SEQUENCE</scope>
    <source>
        <strain evidence="14">DSM 13988</strain>
    </source>
</reference>
<keyword evidence="7" id="KW-0653">Protein transport</keyword>
<evidence type="ECO:0000256" key="10">
    <source>
        <dbReference type="ARBA" id="ARBA00024202"/>
    </source>
</evidence>
<evidence type="ECO:0000256" key="5">
    <source>
        <dbReference type="ARBA" id="ARBA00022692"/>
    </source>
</evidence>
<keyword evidence="5 12" id="KW-0812">Transmembrane</keyword>
<keyword evidence="3" id="KW-1003">Cell membrane</keyword>
<comment type="subcellular location">
    <subcellularLocation>
        <location evidence="1">Cell inner membrane</location>
        <topology evidence="1">Multi-pass membrane protein</topology>
    </subcellularLocation>
    <subcellularLocation>
        <location evidence="12">Cell membrane</location>
        <topology evidence="12">Multi-pass membrane protein</topology>
    </subcellularLocation>
</comment>
<keyword evidence="2 12" id="KW-0813">Transport</keyword>
<comment type="caution">
    <text evidence="14">The sequence shown here is derived from an EMBL/GenBank/DDBJ whole genome shotgun (WGS) entry which is preliminary data.</text>
</comment>
<keyword evidence="4" id="KW-0997">Cell inner membrane</keyword>
<dbReference type="CDD" id="cd06261">
    <property type="entry name" value="TM_PBP2"/>
    <property type="match status" value="1"/>
</dbReference>
<sequence length="316" mass="34295">MSTTQLDALENEQAAENIQASEQNDGKVLGKATIIIRRFFRNIPAAVGLVIFLLVCLFAIFGPLFTKWEVAELDFVNTASRPMEGHPLGTNIAGADMLAQLVQGTRISLVIGLVVGLSSAFIAAIYGCVAAYNQGRWIEKVLMAFLELMILAPSFLIIAIMANGRGGSWILLMFLLVVFGWMGPARLVRGLSSSLIDREFVKAARYMGVPPFKIVMRHLMPNIASQVVLSATMGIWSAILSEVTFSFLGIGVKLPDTSLGLLIGQSSDALQAYPWMFWEPVIMLLLITGPLSLINDGLRDAFDPTSASSGKAKKKK</sequence>
<evidence type="ECO:0000256" key="11">
    <source>
        <dbReference type="ARBA" id="ARBA00072251"/>
    </source>
</evidence>
<comment type="similarity">
    <text evidence="10">Belongs to the binding-protein-dependent transport system permease family. OppBC subfamily.</text>
</comment>
<dbReference type="PANTHER" id="PTHR43386:SF2">
    <property type="entry name" value="OLIGOPEPTIDE TRANSPORT SYSTEM PERMEASE PROTEIN OPPC"/>
    <property type="match status" value="1"/>
</dbReference>
<evidence type="ECO:0000256" key="8">
    <source>
        <dbReference type="ARBA" id="ARBA00022989"/>
    </source>
</evidence>
<organism evidence="14 15">
    <name type="scientific">Falsarthrobacter nasiphocae</name>
    <dbReference type="NCBI Taxonomy" id="189863"/>
    <lineage>
        <taxon>Bacteria</taxon>
        <taxon>Bacillati</taxon>
        <taxon>Actinomycetota</taxon>
        <taxon>Actinomycetes</taxon>
        <taxon>Micrococcales</taxon>
        <taxon>Micrococcaceae</taxon>
        <taxon>Falsarthrobacter</taxon>
    </lineage>
</organism>
<dbReference type="PANTHER" id="PTHR43386">
    <property type="entry name" value="OLIGOPEPTIDE TRANSPORT SYSTEM PERMEASE PROTEIN APPC"/>
    <property type="match status" value="1"/>
</dbReference>
<dbReference type="InterPro" id="IPR000515">
    <property type="entry name" value="MetI-like"/>
</dbReference>
<dbReference type="GO" id="GO:0055085">
    <property type="term" value="P:transmembrane transport"/>
    <property type="evidence" value="ECO:0007669"/>
    <property type="project" value="InterPro"/>
</dbReference>
<evidence type="ECO:0000256" key="2">
    <source>
        <dbReference type="ARBA" id="ARBA00022448"/>
    </source>
</evidence>
<dbReference type="Proteomes" id="UP001247307">
    <property type="component" value="Unassembled WGS sequence"/>
</dbReference>
<dbReference type="SUPFAM" id="SSF161098">
    <property type="entry name" value="MetI-like"/>
    <property type="match status" value="1"/>
</dbReference>
<keyword evidence="15" id="KW-1185">Reference proteome</keyword>
<dbReference type="EMBL" id="JAVDUI010000001">
    <property type="protein sequence ID" value="MDR6892464.1"/>
    <property type="molecule type" value="Genomic_DNA"/>
</dbReference>
<evidence type="ECO:0000313" key="14">
    <source>
        <dbReference type="EMBL" id="MDR6892464.1"/>
    </source>
</evidence>
<keyword evidence="6" id="KW-0571">Peptide transport</keyword>
<evidence type="ECO:0000256" key="4">
    <source>
        <dbReference type="ARBA" id="ARBA00022519"/>
    </source>
</evidence>
<evidence type="ECO:0000259" key="13">
    <source>
        <dbReference type="PROSITE" id="PS50928"/>
    </source>
</evidence>